<sequence length="146" mass="14694">MLRTAALLLALGATALLPAAATAAPSVSVFPLLTSGAQPGAIAAAGDGTLWFTEPAKNKVGQVTTDGVVAERPTWGSRFTDVAIDPTLGGMWFADEGDHGFTIGYAFAGAFLGSGGLGVTPTAVAPTPAGDVWFTEPSLNQIGKFT</sequence>
<evidence type="ECO:0000256" key="1">
    <source>
        <dbReference type="SAM" id="SignalP"/>
    </source>
</evidence>
<evidence type="ECO:0000313" key="2">
    <source>
        <dbReference type="EMBL" id="RKQ92790.1"/>
    </source>
</evidence>
<dbReference type="AlphaFoldDB" id="A0A660LFU4"/>
<dbReference type="InterPro" id="IPR015943">
    <property type="entry name" value="WD40/YVTN_repeat-like_dom_sf"/>
</dbReference>
<accession>A0A660LFU4</accession>
<protein>
    <recommendedName>
        <fullName evidence="4">Virginiamycin B lyase</fullName>
    </recommendedName>
</protein>
<evidence type="ECO:0008006" key="4">
    <source>
        <dbReference type="Google" id="ProtNLM"/>
    </source>
</evidence>
<feature type="chain" id="PRO_5024824587" description="Virginiamycin B lyase" evidence="1">
    <location>
        <begin position="24"/>
        <end position="146"/>
    </location>
</feature>
<organism evidence="2 3">
    <name type="scientific">Solirubrobacter pauli</name>
    <dbReference type="NCBI Taxonomy" id="166793"/>
    <lineage>
        <taxon>Bacteria</taxon>
        <taxon>Bacillati</taxon>
        <taxon>Actinomycetota</taxon>
        <taxon>Thermoleophilia</taxon>
        <taxon>Solirubrobacterales</taxon>
        <taxon>Solirubrobacteraceae</taxon>
        <taxon>Solirubrobacter</taxon>
    </lineage>
</organism>
<keyword evidence="1" id="KW-0732">Signal</keyword>
<dbReference type="EMBL" id="RBIL01000001">
    <property type="protein sequence ID" value="RKQ92790.1"/>
    <property type="molecule type" value="Genomic_DNA"/>
</dbReference>
<comment type="caution">
    <text evidence="2">The sequence shown here is derived from an EMBL/GenBank/DDBJ whole genome shotgun (WGS) entry which is preliminary data.</text>
</comment>
<dbReference type="Gene3D" id="2.130.10.10">
    <property type="entry name" value="YVTN repeat-like/Quinoprotein amine dehydrogenase"/>
    <property type="match status" value="1"/>
</dbReference>
<gene>
    <name evidence="2" type="ORF">C8N24_2645</name>
</gene>
<name>A0A660LFU4_9ACTN</name>
<dbReference type="OrthoDB" id="9812926at2"/>
<dbReference type="SUPFAM" id="SSF63829">
    <property type="entry name" value="Calcium-dependent phosphotriesterase"/>
    <property type="match status" value="1"/>
</dbReference>
<proteinExistence type="predicted"/>
<keyword evidence="3" id="KW-1185">Reference proteome</keyword>
<dbReference type="Proteomes" id="UP000278962">
    <property type="component" value="Unassembled WGS sequence"/>
</dbReference>
<reference evidence="2 3" key="1">
    <citation type="submission" date="2018-10" db="EMBL/GenBank/DDBJ databases">
        <title>Genomic Encyclopedia of Archaeal and Bacterial Type Strains, Phase II (KMG-II): from individual species to whole genera.</title>
        <authorList>
            <person name="Goeker M."/>
        </authorList>
    </citation>
    <scope>NUCLEOTIDE SEQUENCE [LARGE SCALE GENOMIC DNA]</scope>
    <source>
        <strain evidence="2 3">DSM 14954</strain>
    </source>
</reference>
<evidence type="ECO:0000313" key="3">
    <source>
        <dbReference type="Proteomes" id="UP000278962"/>
    </source>
</evidence>
<feature type="signal peptide" evidence="1">
    <location>
        <begin position="1"/>
        <end position="23"/>
    </location>
</feature>
<dbReference type="RefSeq" id="WP_121250561.1">
    <property type="nucleotide sequence ID" value="NZ_RBIL01000001.1"/>
</dbReference>